<evidence type="ECO:0000256" key="1">
    <source>
        <dbReference type="SAM" id="Coils"/>
    </source>
</evidence>
<dbReference type="Pfam" id="PF13884">
    <property type="entry name" value="Peptidase_S74"/>
    <property type="match status" value="1"/>
</dbReference>
<dbReference type="AlphaFoldDB" id="A0A7K1U1S2"/>
<accession>A0A7K1U1S2</accession>
<evidence type="ECO:0000313" key="4">
    <source>
        <dbReference type="Proteomes" id="UP000461730"/>
    </source>
</evidence>
<sequence length="563" mass="61231">MSITTRAALKAQFKSGAVPTSQDFFNLIDSTLVRRDDAFFGKWAAGICYYQGDVVIYNNALYTCTPAGNKPCGCDEQGGGEKADSGKGHCSTENPQQDCDNWKMLDIDASDEDWEIIRNEEKIPVIMYAKVFGKIGMGTQSPEARVHIHVDEVNGDFLFSPDNTQWPEFVIRQTGDGSKFLSEKIADDKAVFTTDTEGFLFNTIATPAPVPDGEVVNKEVPAVEVKPVFIATPESGAVIGIGTVQPEGAVDIQNQPSARLLLNPVQSVVPQAVYLHKGEYGQQSYTVSSLDGVSSNFITNAPEGFYFRKGVEDSKNLLKNISNVNVQTLVSIKQDGRVGVGTEAPVTNVEVTKDGGAGAFLMCLDNTNPAFSIINNRPNNDKRNYLLVGADNDWGAFITDASKGFVFKRGGEYGNGNELEINQGDDLVTISNEGKTIIGGLNPQGFELNVKGKTRSFGLYLDTDVRKVKNPKPLGPVIANVKRLNPVSFSFNQKKANCPDTEQQIGFLPHQVEEFFPELVNTDADGTQTLAYANMVAVLTKAIQEQQDQIAALEKRIAVLEGK</sequence>
<protein>
    <recommendedName>
        <fullName evidence="2">Peptidase S74 domain-containing protein</fullName>
    </recommendedName>
</protein>
<evidence type="ECO:0000313" key="3">
    <source>
        <dbReference type="EMBL" id="MVT08324.1"/>
    </source>
</evidence>
<feature type="domain" description="Peptidase S74" evidence="2">
    <location>
        <begin position="464"/>
        <end position="520"/>
    </location>
</feature>
<organism evidence="3 4">
    <name type="scientific">Chitinophaga tropicalis</name>
    <dbReference type="NCBI Taxonomy" id="2683588"/>
    <lineage>
        <taxon>Bacteria</taxon>
        <taxon>Pseudomonadati</taxon>
        <taxon>Bacteroidota</taxon>
        <taxon>Chitinophagia</taxon>
        <taxon>Chitinophagales</taxon>
        <taxon>Chitinophagaceae</taxon>
        <taxon>Chitinophaga</taxon>
    </lineage>
</organism>
<gene>
    <name evidence="3" type="ORF">GO493_08640</name>
</gene>
<keyword evidence="4" id="KW-1185">Reference proteome</keyword>
<dbReference type="RefSeq" id="WP_157305745.1">
    <property type="nucleotide sequence ID" value="NZ_WRXN01000003.1"/>
</dbReference>
<comment type="caution">
    <text evidence="3">The sequence shown here is derived from an EMBL/GenBank/DDBJ whole genome shotgun (WGS) entry which is preliminary data.</text>
</comment>
<keyword evidence="1" id="KW-0175">Coiled coil</keyword>
<dbReference type="Proteomes" id="UP000461730">
    <property type="component" value="Unassembled WGS sequence"/>
</dbReference>
<evidence type="ECO:0000259" key="2">
    <source>
        <dbReference type="Pfam" id="PF13884"/>
    </source>
</evidence>
<proteinExistence type="predicted"/>
<dbReference type="InterPro" id="IPR030392">
    <property type="entry name" value="S74_ICA"/>
</dbReference>
<name>A0A7K1U1S2_9BACT</name>
<dbReference type="EMBL" id="WRXN01000003">
    <property type="protein sequence ID" value="MVT08324.1"/>
    <property type="molecule type" value="Genomic_DNA"/>
</dbReference>
<feature type="coiled-coil region" evidence="1">
    <location>
        <begin position="536"/>
        <end position="563"/>
    </location>
</feature>
<reference evidence="3 4" key="1">
    <citation type="submission" date="2019-12" db="EMBL/GenBank/DDBJ databases">
        <title>Chitinophaga sp. strain ysch24 (GDMCC 1.1355), whole genome shotgun sequence.</title>
        <authorList>
            <person name="Zhang X."/>
        </authorList>
    </citation>
    <scope>NUCLEOTIDE SEQUENCE [LARGE SCALE GENOMIC DNA]</scope>
    <source>
        <strain evidence="4">ysch24</strain>
    </source>
</reference>